<dbReference type="SMART" id="SM00304">
    <property type="entry name" value="HAMP"/>
    <property type="match status" value="1"/>
</dbReference>
<evidence type="ECO:0000259" key="14">
    <source>
        <dbReference type="PROSITE" id="PS50113"/>
    </source>
</evidence>
<sequence length="634" mass="71909">MSIKFKLSIVMSLFALALLTFNIVLSFLSTRDNLRRDSEANMMLIAKQIALAVEQSRSIYDYVKRNEIGQQTGNGSSFGGMLDMTSPERIVNESLMSNHHLLEITGFFPDELRDHHSILFGTYKYKNDVDIFEKSGEAAEKGTSLLKDTIINGKRVLECLIPIQPNNQQPYMIRIISSYEPISAAITKQVINEISISIILLQIVVFSSYILAGELIRPVQDILYKVNRLSSGDFQAKIEVRRQDELGLLGRQINRMADYMGHYTEELKLKNDENQVIKERLESIINQMADAIHVTDLSDRILEVNRAFEQLYGWNSAEIVGTRLDFVPRSYQEERESWLKELREGRPHVLAETTRICKDGRSVNVSISVSPIFDEDGEIVSLINISRDMTEHNKMEELLRRAEKLRTVGQLAAGVAHEIRNPLTTLRGFLQLQQRARTVNDTHTDIMLSELERINMIVSEFLILAKPQAVQFEIKDVRYTVGDVISLLDSEAHLHNIVFEHHFSTSPLLVHCEENQLKQVFINVLKNAMEAMPGGGRIKLQVADHDEHYIAIRFIDEGEGISKERLDKLGEPFYTSKEKGTGLGLMISQRIIEGHKGMFEIDSELGKGTTVTITLPRVKEAQEPVATTTGEEIA</sequence>
<feature type="domain" description="PAS" evidence="13">
    <location>
        <begin position="277"/>
        <end position="346"/>
    </location>
</feature>
<dbReference type="SMART" id="SM00388">
    <property type="entry name" value="HisKA"/>
    <property type="match status" value="1"/>
</dbReference>
<dbReference type="Pfam" id="PF00512">
    <property type="entry name" value="HisKA"/>
    <property type="match status" value="1"/>
</dbReference>
<dbReference type="SUPFAM" id="SSF47384">
    <property type="entry name" value="Homodimeric domain of signal transducing histidine kinase"/>
    <property type="match status" value="1"/>
</dbReference>
<protein>
    <recommendedName>
        <fullName evidence="3">histidine kinase</fullName>
        <ecNumber evidence="3">2.7.13.3</ecNumber>
    </recommendedName>
</protein>
<dbReference type="InterPro" id="IPR003594">
    <property type="entry name" value="HATPase_dom"/>
</dbReference>
<dbReference type="Gene3D" id="3.30.450.20">
    <property type="entry name" value="PAS domain"/>
    <property type="match status" value="1"/>
</dbReference>
<dbReference type="PROSITE" id="PS50112">
    <property type="entry name" value="PAS"/>
    <property type="match status" value="1"/>
</dbReference>
<dbReference type="InterPro" id="IPR005467">
    <property type="entry name" value="His_kinase_dom"/>
</dbReference>
<dbReference type="GO" id="GO:0005886">
    <property type="term" value="C:plasma membrane"/>
    <property type="evidence" value="ECO:0007669"/>
    <property type="project" value="UniProtKB-SubCell"/>
</dbReference>
<accession>A0A3Q9I7W1</accession>
<dbReference type="GO" id="GO:0000155">
    <property type="term" value="F:phosphorelay sensor kinase activity"/>
    <property type="evidence" value="ECO:0007669"/>
    <property type="project" value="InterPro"/>
</dbReference>
<keyword evidence="10" id="KW-0902">Two-component regulatory system</keyword>
<name>A0A3Q9I7W1_9BACL</name>
<evidence type="ECO:0000313" key="16">
    <source>
        <dbReference type="EMBL" id="AZS13117.1"/>
    </source>
</evidence>
<dbReference type="PRINTS" id="PR00344">
    <property type="entry name" value="BCTRLSENSOR"/>
</dbReference>
<feature type="domain" description="Histidine kinase" evidence="12">
    <location>
        <begin position="414"/>
        <end position="619"/>
    </location>
</feature>
<keyword evidence="6" id="KW-0808">Transferase</keyword>
<dbReference type="Gene3D" id="3.30.565.10">
    <property type="entry name" value="Histidine kinase-like ATPase, C-terminal domain"/>
    <property type="match status" value="1"/>
</dbReference>
<dbReference type="CDD" id="cd00130">
    <property type="entry name" value="PAS"/>
    <property type="match status" value="1"/>
</dbReference>
<evidence type="ECO:0000313" key="17">
    <source>
        <dbReference type="Proteomes" id="UP000270678"/>
    </source>
</evidence>
<keyword evidence="8 16" id="KW-0418">Kinase</keyword>
<evidence type="ECO:0000259" key="12">
    <source>
        <dbReference type="PROSITE" id="PS50109"/>
    </source>
</evidence>
<dbReference type="InterPro" id="IPR000700">
    <property type="entry name" value="PAS-assoc_C"/>
</dbReference>
<dbReference type="EMBL" id="CP034346">
    <property type="protein sequence ID" value="AZS13117.1"/>
    <property type="molecule type" value="Genomic_DNA"/>
</dbReference>
<comment type="subcellular location">
    <subcellularLocation>
        <location evidence="2">Cell membrane</location>
        <topology evidence="2">Multi-pass membrane protein</topology>
    </subcellularLocation>
</comment>
<keyword evidence="9" id="KW-0067">ATP-binding</keyword>
<evidence type="ECO:0000256" key="11">
    <source>
        <dbReference type="ARBA" id="ARBA00023136"/>
    </source>
</evidence>
<dbReference type="InterPro" id="IPR036890">
    <property type="entry name" value="HATPase_C_sf"/>
</dbReference>
<evidence type="ECO:0000256" key="5">
    <source>
        <dbReference type="ARBA" id="ARBA00022553"/>
    </source>
</evidence>
<dbReference type="Pfam" id="PF02518">
    <property type="entry name" value="HATPase_c"/>
    <property type="match status" value="1"/>
</dbReference>
<dbReference type="CDD" id="cd06225">
    <property type="entry name" value="HAMP"/>
    <property type="match status" value="1"/>
</dbReference>
<dbReference type="PANTHER" id="PTHR43065:SF34">
    <property type="entry name" value="SPORULATION KINASE A"/>
    <property type="match status" value="1"/>
</dbReference>
<proteinExistence type="predicted"/>
<dbReference type="PROSITE" id="PS50113">
    <property type="entry name" value="PAC"/>
    <property type="match status" value="1"/>
</dbReference>
<evidence type="ECO:0000256" key="2">
    <source>
        <dbReference type="ARBA" id="ARBA00004651"/>
    </source>
</evidence>
<dbReference type="Gene3D" id="1.10.287.130">
    <property type="match status" value="1"/>
</dbReference>
<comment type="catalytic activity">
    <reaction evidence="1">
        <text>ATP + protein L-histidine = ADP + protein N-phospho-L-histidine.</text>
        <dbReference type="EC" id="2.7.13.3"/>
    </reaction>
</comment>
<dbReference type="NCBIfam" id="TIGR00229">
    <property type="entry name" value="sensory_box"/>
    <property type="match status" value="1"/>
</dbReference>
<dbReference type="PROSITE" id="PS50109">
    <property type="entry name" value="HIS_KIN"/>
    <property type="match status" value="1"/>
</dbReference>
<keyword evidence="4" id="KW-1003">Cell membrane</keyword>
<dbReference type="CDD" id="cd00082">
    <property type="entry name" value="HisKA"/>
    <property type="match status" value="1"/>
</dbReference>
<keyword evidence="17" id="KW-1185">Reference proteome</keyword>
<dbReference type="InterPro" id="IPR003661">
    <property type="entry name" value="HisK_dim/P_dom"/>
</dbReference>
<dbReference type="AlphaFoldDB" id="A0A3Q9I7W1"/>
<dbReference type="Gene3D" id="6.10.340.10">
    <property type="match status" value="1"/>
</dbReference>
<dbReference type="InterPro" id="IPR004358">
    <property type="entry name" value="Sig_transdc_His_kin-like_C"/>
</dbReference>
<dbReference type="SUPFAM" id="SSF55785">
    <property type="entry name" value="PYP-like sensor domain (PAS domain)"/>
    <property type="match status" value="1"/>
</dbReference>
<dbReference type="EC" id="2.7.13.3" evidence="3"/>
<dbReference type="PANTHER" id="PTHR43065">
    <property type="entry name" value="SENSOR HISTIDINE KINASE"/>
    <property type="match status" value="1"/>
</dbReference>
<evidence type="ECO:0000259" key="15">
    <source>
        <dbReference type="PROSITE" id="PS50885"/>
    </source>
</evidence>
<evidence type="ECO:0000256" key="6">
    <source>
        <dbReference type="ARBA" id="ARBA00022679"/>
    </source>
</evidence>
<evidence type="ECO:0000256" key="1">
    <source>
        <dbReference type="ARBA" id="ARBA00000085"/>
    </source>
</evidence>
<organism evidence="16 17">
    <name type="scientific">Paenibacillus lutimineralis</name>
    <dbReference type="NCBI Taxonomy" id="2707005"/>
    <lineage>
        <taxon>Bacteria</taxon>
        <taxon>Bacillati</taxon>
        <taxon>Bacillota</taxon>
        <taxon>Bacilli</taxon>
        <taxon>Bacillales</taxon>
        <taxon>Paenibacillaceae</taxon>
        <taxon>Paenibacillus</taxon>
    </lineage>
</organism>
<dbReference type="InterPro" id="IPR000014">
    <property type="entry name" value="PAS"/>
</dbReference>
<dbReference type="InterPro" id="IPR036097">
    <property type="entry name" value="HisK_dim/P_sf"/>
</dbReference>
<gene>
    <name evidence="16" type="ORF">EI981_00465</name>
</gene>
<dbReference type="Proteomes" id="UP000270678">
    <property type="component" value="Chromosome"/>
</dbReference>
<evidence type="ECO:0000256" key="3">
    <source>
        <dbReference type="ARBA" id="ARBA00012438"/>
    </source>
</evidence>
<dbReference type="Pfam" id="PF13426">
    <property type="entry name" value="PAS_9"/>
    <property type="match status" value="1"/>
</dbReference>
<keyword evidence="5" id="KW-0597">Phosphoprotein</keyword>
<evidence type="ECO:0000256" key="9">
    <source>
        <dbReference type="ARBA" id="ARBA00022840"/>
    </source>
</evidence>
<dbReference type="GO" id="GO:0005524">
    <property type="term" value="F:ATP binding"/>
    <property type="evidence" value="ECO:0007669"/>
    <property type="project" value="UniProtKB-KW"/>
</dbReference>
<evidence type="ECO:0000256" key="7">
    <source>
        <dbReference type="ARBA" id="ARBA00022741"/>
    </source>
</evidence>
<feature type="domain" description="HAMP" evidence="15">
    <location>
        <begin position="213"/>
        <end position="265"/>
    </location>
</feature>
<dbReference type="SUPFAM" id="SSF55874">
    <property type="entry name" value="ATPase domain of HSP90 chaperone/DNA topoisomerase II/histidine kinase"/>
    <property type="match status" value="1"/>
</dbReference>
<evidence type="ECO:0000256" key="8">
    <source>
        <dbReference type="ARBA" id="ARBA00022777"/>
    </source>
</evidence>
<dbReference type="KEGG" id="plut:EI981_00465"/>
<keyword evidence="11" id="KW-0472">Membrane</keyword>
<dbReference type="SUPFAM" id="SSF158472">
    <property type="entry name" value="HAMP domain-like"/>
    <property type="match status" value="1"/>
</dbReference>
<dbReference type="InterPro" id="IPR035965">
    <property type="entry name" value="PAS-like_dom_sf"/>
</dbReference>
<dbReference type="PROSITE" id="PS50885">
    <property type="entry name" value="HAMP"/>
    <property type="match status" value="1"/>
</dbReference>
<evidence type="ECO:0000256" key="10">
    <source>
        <dbReference type="ARBA" id="ARBA00023012"/>
    </source>
</evidence>
<dbReference type="SMART" id="SM00387">
    <property type="entry name" value="HATPase_c"/>
    <property type="match status" value="1"/>
</dbReference>
<reference evidence="17" key="1">
    <citation type="submission" date="2018-12" db="EMBL/GenBank/DDBJ databases">
        <title>Complete genome sequence of Paenibacillus sp. MBLB1234.</title>
        <authorList>
            <person name="Nam Y.-D."/>
            <person name="Kang J."/>
            <person name="Chung W.-H."/>
            <person name="Park Y.S."/>
        </authorList>
    </citation>
    <scope>NUCLEOTIDE SEQUENCE [LARGE SCALE GENOMIC DNA]</scope>
    <source>
        <strain evidence="17">MBLB1234</strain>
    </source>
</reference>
<keyword evidence="7" id="KW-0547">Nucleotide-binding</keyword>
<evidence type="ECO:0000256" key="4">
    <source>
        <dbReference type="ARBA" id="ARBA00022475"/>
    </source>
</evidence>
<dbReference type="SMART" id="SM00091">
    <property type="entry name" value="PAS"/>
    <property type="match status" value="1"/>
</dbReference>
<dbReference type="OrthoDB" id="9815750at2"/>
<feature type="domain" description="PAC" evidence="14">
    <location>
        <begin position="349"/>
        <end position="401"/>
    </location>
</feature>
<dbReference type="InterPro" id="IPR003660">
    <property type="entry name" value="HAMP_dom"/>
</dbReference>
<dbReference type="Pfam" id="PF00672">
    <property type="entry name" value="HAMP"/>
    <property type="match status" value="1"/>
</dbReference>
<evidence type="ECO:0000259" key="13">
    <source>
        <dbReference type="PROSITE" id="PS50112"/>
    </source>
</evidence>